<evidence type="ECO:0000313" key="1">
    <source>
        <dbReference type="EMBL" id="DAF64452.1"/>
    </source>
</evidence>
<reference evidence="1" key="1">
    <citation type="journal article" date="2021" name="Proc. Natl. Acad. Sci. U.S.A.">
        <title>A Catalog of Tens of Thousands of Viruses from Human Metagenomes Reveals Hidden Associations with Chronic Diseases.</title>
        <authorList>
            <person name="Tisza M.J."/>
            <person name="Buck C.B."/>
        </authorList>
    </citation>
    <scope>NUCLEOTIDE SEQUENCE</scope>
    <source>
        <strain evidence="1">CttaA39</strain>
    </source>
</reference>
<organism evidence="1">
    <name type="scientific">Siphoviridae sp. cttaA39</name>
    <dbReference type="NCBI Taxonomy" id="2827960"/>
    <lineage>
        <taxon>Viruses</taxon>
        <taxon>Duplodnaviria</taxon>
        <taxon>Heunggongvirae</taxon>
        <taxon>Uroviricota</taxon>
        <taxon>Caudoviricetes</taxon>
    </lineage>
</organism>
<sequence>MSRISVKFSNILKRELSLNNRTTKLSKNKREKL</sequence>
<protein>
    <submittedName>
        <fullName evidence="1">Uncharacterized protein</fullName>
    </submittedName>
</protein>
<name>A0A8S5TMU2_9CAUD</name>
<dbReference type="EMBL" id="BK032860">
    <property type="protein sequence ID" value="DAF64452.1"/>
    <property type="molecule type" value="Genomic_DNA"/>
</dbReference>
<proteinExistence type="predicted"/>
<accession>A0A8S5TMU2</accession>